<keyword evidence="3" id="KW-0547">Nucleotide-binding</keyword>
<comment type="similarity">
    <text evidence="1">Belongs to the ATP-dependent AMP-binding enzyme family.</text>
</comment>
<evidence type="ECO:0000313" key="9">
    <source>
        <dbReference type="Proteomes" id="UP000663555"/>
    </source>
</evidence>
<dbReference type="PANTHER" id="PTHR42921:SF1">
    <property type="entry name" value="ACETOACETYL-COA SYNTHETASE"/>
    <property type="match status" value="1"/>
</dbReference>
<evidence type="ECO:0000259" key="6">
    <source>
        <dbReference type="Pfam" id="PF13193"/>
    </source>
</evidence>
<dbReference type="InterPro" id="IPR005914">
    <property type="entry name" value="Acac_CoA_synth"/>
</dbReference>
<keyword evidence="2 8" id="KW-0436">Ligase</keyword>
<evidence type="ECO:0000259" key="5">
    <source>
        <dbReference type="Pfam" id="PF00501"/>
    </source>
</evidence>
<dbReference type="SUPFAM" id="SSF56801">
    <property type="entry name" value="Acetyl-CoA synthetase-like"/>
    <property type="match status" value="1"/>
</dbReference>
<dbReference type="Gene3D" id="3.40.50.12780">
    <property type="entry name" value="N-terminal domain of ligase-like"/>
    <property type="match status" value="1"/>
</dbReference>
<dbReference type="Gene3D" id="3.30.300.30">
    <property type="match status" value="1"/>
</dbReference>
<dbReference type="InterPro" id="IPR025110">
    <property type="entry name" value="AMP-bd_C"/>
</dbReference>
<dbReference type="Pfam" id="PF13193">
    <property type="entry name" value="AMP-binding_C"/>
    <property type="match status" value="1"/>
</dbReference>
<dbReference type="EC" id="6.2.1.16" evidence="8"/>
<evidence type="ECO:0000259" key="7">
    <source>
        <dbReference type="Pfam" id="PF16177"/>
    </source>
</evidence>
<gene>
    <name evidence="8" type="ORF">LPB19_04280</name>
</gene>
<feature type="domain" description="Acetyl-coenzyme A synthetase N-terminal" evidence="7">
    <location>
        <begin position="41"/>
        <end position="96"/>
    </location>
</feature>
<evidence type="ECO:0000256" key="2">
    <source>
        <dbReference type="ARBA" id="ARBA00022598"/>
    </source>
</evidence>
<sequence>MSNTAQSPVVWSPSEDTLRQSRMGQFKTWLEEQGFGPFADYHALHQWSIDELETFWARVWDFCGLVCDTPAQQVLGRREMPGAEWFPGMKLNFAANLLRLADGEHAEREAIVAYCETRPVLRRTYAELKADVGAFEAFLRSKGIVAGDRVAGVVTNGYEAMVGMLAATSLGAIWSSASPDFGSGAILDRFGQIEPAALIAVNGYGYGGKVFGRQQEFAELVAGLPSLKCVISVQQLPDQVPIAGDLVSTWEDAIAFGAGQVPTFTPQDPDHPVYILYSSGTTGKPKCIVHGNAGLLVNHAKELMLHGDVGPDDRFLYFTTCGWMMWNWQASALMTGAAVITVDGSPGYPTLNSLWETVANEKVTHYGTSARFLAGCRKAELKPAKDLDLSALRVLFSTGSPLLPEDYDWVYEDGAPGALLGSIAGGTDICGCFVGATPLLPVRRGEIQCRFLGVDAVAFGDDGAPVSAGRGELVCRQPLPSMPVCFWDDADGARYRSAYFDSFPGVWAHGDFIEFTEHGGAIIYGRSDATLNPGGVRIGTAEIYRQVETVDEVKDSLVVGRQIDGDVEVVLLVVPAAGQALTEELQKTLKTRIREGASPRHVPRHIVEVPDIPYTRSGKKVELAVARLINGSAKADNRDALANPEALDQIRERFQQAQLLPA</sequence>
<dbReference type="NCBIfam" id="NF002937">
    <property type="entry name" value="PRK03584.1"/>
    <property type="match status" value="1"/>
</dbReference>
<dbReference type="InterPro" id="IPR045851">
    <property type="entry name" value="AMP-bd_C_sf"/>
</dbReference>
<dbReference type="GO" id="GO:0030729">
    <property type="term" value="F:acetoacetate-CoA ligase activity"/>
    <property type="evidence" value="ECO:0007669"/>
    <property type="project" value="UniProtKB-EC"/>
</dbReference>
<dbReference type="RefSeq" id="WP_206644877.1">
    <property type="nucleotide sequence ID" value="NZ_CP071247.1"/>
</dbReference>
<dbReference type="InterPro" id="IPR000873">
    <property type="entry name" value="AMP-dep_synth/lig_dom"/>
</dbReference>
<dbReference type="InterPro" id="IPR020845">
    <property type="entry name" value="AMP-binding_CS"/>
</dbReference>
<dbReference type="NCBIfam" id="TIGR01217">
    <property type="entry name" value="ac_ac_CoA_syn"/>
    <property type="match status" value="1"/>
</dbReference>
<protein>
    <submittedName>
        <fullName evidence="8">Acetoacetate--CoA ligase</fullName>
        <ecNumber evidence="8">6.2.1.16</ecNumber>
    </submittedName>
</protein>
<evidence type="ECO:0000256" key="1">
    <source>
        <dbReference type="ARBA" id="ARBA00006432"/>
    </source>
</evidence>
<dbReference type="Proteomes" id="UP000663555">
    <property type="component" value="Chromosome"/>
</dbReference>
<accession>A0ABX7MTD8</accession>
<reference evidence="8 9" key="1">
    <citation type="submission" date="2021-03" db="EMBL/GenBank/DDBJ databases">
        <title>Genome sequencing of Marinobacter sp. LPB0319.</title>
        <authorList>
            <person name="Kim J."/>
        </authorList>
    </citation>
    <scope>NUCLEOTIDE SEQUENCE [LARGE SCALE GENOMIC DNA]</scope>
    <source>
        <strain evidence="8 9">LPB0319</strain>
    </source>
</reference>
<feature type="domain" description="AMP-binding enzyme C-terminal" evidence="6">
    <location>
        <begin position="549"/>
        <end position="619"/>
    </location>
</feature>
<feature type="domain" description="AMP-dependent synthetase/ligase" evidence="5">
    <location>
        <begin position="105"/>
        <end position="478"/>
    </location>
</feature>
<name>A0ABX7MTD8_9GAMM</name>
<proteinExistence type="inferred from homology"/>
<dbReference type="InterPro" id="IPR042099">
    <property type="entry name" value="ANL_N_sf"/>
</dbReference>
<dbReference type="PANTHER" id="PTHR42921">
    <property type="entry name" value="ACETOACETYL-COA SYNTHETASE"/>
    <property type="match status" value="1"/>
</dbReference>
<dbReference type="Pfam" id="PF00501">
    <property type="entry name" value="AMP-binding"/>
    <property type="match status" value="1"/>
</dbReference>
<dbReference type="PROSITE" id="PS00455">
    <property type="entry name" value="AMP_BINDING"/>
    <property type="match status" value="1"/>
</dbReference>
<keyword evidence="4" id="KW-0067">ATP-binding</keyword>
<dbReference type="EMBL" id="CP071247">
    <property type="protein sequence ID" value="QSP95640.1"/>
    <property type="molecule type" value="Genomic_DNA"/>
</dbReference>
<evidence type="ECO:0000256" key="3">
    <source>
        <dbReference type="ARBA" id="ARBA00022741"/>
    </source>
</evidence>
<dbReference type="InterPro" id="IPR032387">
    <property type="entry name" value="ACAS_N"/>
</dbReference>
<evidence type="ECO:0000313" key="8">
    <source>
        <dbReference type="EMBL" id="QSP95640.1"/>
    </source>
</evidence>
<organism evidence="8 9">
    <name type="scientific">Marinobacter salinisoli</name>
    <dbReference type="NCBI Taxonomy" id="2769486"/>
    <lineage>
        <taxon>Bacteria</taxon>
        <taxon>Pseudomonadati</taxon>
        <taxon>Pseudomonadota</taxon>
        <taxon>Gammaproteobacteria</taxon>
        <taxon>Pseudomonadales</taxon>
        <taxon>Marinobacteraceae</taxon>
        <taxon>Marinobacter</taxon>
    </lineage>
</organism>
<evidence type="ECO:0000256" key="4">
    <source>
        <dbReference type="ARBA" id="ARBA00022840"/>
    </source>
</evidence>
<dbReference type="Pfam" id="PF16177">
    <property type="entry name" value="ACAS_N"/>
    <property type="match status" value="1"/>
</dbReference>
<keyword evidence="9" id="KW-1185">Reference proteome</keyword>